<keyword evidence="4" id="KW-1185">Reference proteome</keyword>
<dbReference type="Proteomes" id="UP000295748">
    <property type="component" value="Chromosome"/>
</dbReference>
<proteinExistence type="predicted"/>
<evidence type="ECO:0000256" key="1">
    <source>
        <dbReference type="SAM" id="Phobius"/>
    </source>
</evidence>
<evidence type="ECO:0000259" key="2">
    <source>
        <dbReference type="Pfam" id="PF01551"/>
    </source>
</evidence>
<dbReference type="InterPro" id="IPR011055">
    <property type="entry name" value="Dup_hybrid_motif"/>
</dbReference>
<dbReference type="PANTHER" id="PTHR21666">
    <property type="entry name" value="PEPTIDASE-RELATED"/>
    <property type="match status" value="1"/>
</dbReference>
<organism evidence="3 4">
    <name type="scientific">Microbacterium wangchenii</name>
    <dbReference type="NCBI Taxonomy" id="2541726"/>
    <lineage>
        <taxon>Bacteria</taxon>
        <taxon>Bacillati</taxon>
        <taxon>Actinomycetota</taxon>
        <taxon>Actinomycetes</taxon>
        <taxon>Micrococcales</taxon>
        <taxon>Microbacteriaceae</taxon>
        <taxon>Microbacterium</taxon>
    </lineage>
</organism>
<feature type="domain" description="M23ase beta-sheet core" evidence="2">
    <location>
        <begin position="99"/>
        <end position="195"/>
    </location>
</feature>
<evidence type="ECO:0000313" key="4">
    <source>
        <dbReference type="Proteomes" id="UP000295748"/>
    </source>
</evidence>
<dbReference type="Gene3D" id="2.70.70.10">
    <property type="entry name" value="Glucose Permease (Domain IIA)"/>
    <property type="match status" value="1"/>
</dbReference>
<feature type="transmembrane region" description="Helical" evidence="1">
    <location>
        <begin position="22"/>
        <end position="50"/>
    </location>
</feature>
<dbReference type="InterPro" id="IPR050570">
    <property type="entry name" value="Cell_wall_metabolism_enzyme"/>
</dbReference>
<accession>A0ABX5SRL0</accession>
<dbReference type="Pfam" id="PF01551">
    <property type="entry name" value="Peptidase_M23"/>
    <property type="match status" value="1"/>
</dbReference>
<dbReference type="RefSeq" id="WP_135062900.1">
    <property type="nucleotide sequence ID" value="NZ_CP038266.1"/>
</dbReference>
<dbReference type="SUPFAM" id="SSF51261">
    <property type="entry name" value="Duplicated hybrid motif"/>
    <property type="match status" value="1"/>
</dbReference>
<dbReference type="InterPro" id="IPR016047">
    <property type="entry name" value="M23ase_b-sheet_dom"/>
</dbReference>
<gene>
    <name evidence="3" type="ORF">E4K62_01510</name>
</gene>
<dbReference type="PANTHER" id="PTHR21666:SF270">
    <property type="entry name" value="MUREIN HYDROLASE ACTIVATOR ENVC"/>
    <property type="match status" value="1"/>
</dbReference>
<evidence type="ECO:0000313" key="3">
    <source>
        <dbReference type="EMBL" id="QBR87489.1"/>
    </source>
</evidence>
<sequence>MPGPAAPTAAFTVARSRTGRRVLIALTVLVLGAGGMLLTPVVLLAAAIGAGAPAPAPDRPAAGSPAASGEWGMPLSGEFTRGRGFGHNPVIGCAYCSVNHQGYDMAQGCGSTIYAAGPGTVITAGSYQGYGNTVRIDHGDRLVTLYGHMQSSSLRVQVGDTVTAGTALGAEGNTGKSFGCHLHYEVIDHGASIDPAPFMSSLGLALP</sequence>
<keyword evidence="1" id="KW-0472">Membrane</keyword>
<reference evidence="3 4" key="1">
    <citation type="submission" date="2019-03" db="EMBL/GenBank/DDBJ databases">
        <authorList>
            <person name="Dong K."/>
        </authorList>
    </citation>
    <scope>NUCLEOTIDE SEQUENCE [LARGE SCALE GENOMIC DNA]</scope>
    <source>
        <strain evidence="4">dk512</strain>
    </source>
</reference>
<keyword evidence="1" id="KW-0812">Transmembrane</keyword>
<dbReference type="EMBL" id="CP038266">
    <property type="protein sequence ID" value="QBR87489.1"/>
    <property type="molecule type" value="Genomic_DNA"/>
</dbReference>
<protein>
    <submittedName>
        <fullName evidence="3">M23 family metallopeptidase</fullName>
    </submittedName>
</protein>
<name>A0ABX5SRL0_9MICO</name>
<keyword evidence="1" id="KW-1133">Transmembrane helix</keyword>
<dbReference type="CDD" id="cd12797">
    <property type="entry name" value="M23_peptidase"/>
    <property type="match status" value="1"/>
</dbReference>